<feature type="compositionally biased region" description="Polar residues" evidence="1">
    <location>
        <begin position="999"/>
        <end position="1023"/>
    </location>
</feature>
<feature type="region of interest" description="Disordered" evidence="1">
    <location>
        <begin position="661"/>
        <end position="717"/>
    </location>
</feature>
<feature type="region of interest" description="Disordered" evidence="1">
    <location>
        <begin position="414"/>
        <end position="570"/>
    </location>
</feature>
<feature type="compositionally biased region" description="Low complexity" evidence="1">
    <location>
        <begin position="1"/>
        <end position="16"/>
    </location>
</feature>
<dbReference type="STRING" id="52586.A0A0B1P8S6"/>
<sequence length="1023" mass="109090">MDQPQRANAAQMAARNIKMAKGKHLRRPGLAQKESTSTQSLSTPSSETGLFGGSIQASGTFNFASPSTLKFDSTTFGTMPSFRTDGAENNVGGFNQSSGNATTLFGAGAAPPNQPTSQTSQISQKLNGFSSGQMMPGFGSGEVQKTQETPSFNFQGSFKEGSFGGSTSAAVPAASSGSSGLMTNSAPNITANSNSTSIFSFGSKSQQTSNSNSIFGSTGIGSLGGIKFEPSNPVPSQSTSTPIFNFKTSALQNQPSTATKTLGDGFTPSQNVNESISGQETKSDTLGSTHTLFGGLANKSKSDESSFSSISAMPESSKNLFGAPQGTTLMQGPNLNQNLFGSGLASNTCVLAPKSSETWGERSPAPTNALSSIFSISSKDGKQQKDSMSGSGFFSGGNQQNCEAKSSFFMPSAQPLSTTTSAPTTTTLSTSTSTFTTASTSAPTSSSTPTANLFGQQTTTSNMFSSMKKDSSTVPKKSSPLKTFCEVNRPDAAEPKINPAKSIEAQNIFQFGSNPTGNPFLPSVQPNSSTPIKSNLFGSMSTTPNNQSGLSQLTSVAKSQLPAQSGASQVTCQEIPEAQDSVKQSTITNEKVKEINGFEAFKTPADQSGLGASVNEKHPISFAQSLSANPASNAEIKLSQNIFGQANLSVSGASSSIEFEIEAKKSKDQPSEKSKSSSFPSTSEASCSPSQADFSPRKPIQDLSEVCPTNGNEKSMTTIETDPSKILTRAVNSQHIRKTNKFAPKVLPRNPIFRSLALTSQIKDEDILASLPIGIGDIERQQFCTLYRLRALNNAMGKMFTELPVTSDPQIILNFYIEERRIILEECTSIGRKTKRKCSFEESNDLINNKKRKQFEANNYDPTSEKIEVDASHFPRKRKLDEEDRESQNPDKKNKTSFNDITQGLLNFNDSLLKSEGENNELFKSKKITPSSDETPSSILLSQNSEIQKPSGLMQPPIFSSLNSKLNPDHSVFKKKQDISFSTEEKFQSKLNEPLAAKESNTSNKFRSILDGTSSPNLTNHST</sequence>
<feature type="region of interest" description="Disordered" evidence="1">
    <location>
        <begin position="990"/>
        <end position="1023"/>
    </location>
</feature>
<feature type="region of interest" description="Disordered" evidence="1">
    <location>
        <begin position="258"/>
        <end position="286"/>
    </location>
</feature>
<reference evidence="2 3" key="1">
    <citation type="journal article" date="2014" name="BMC Genomics">
        <title>Adaptive genomic structural variation in the grape powdery mildew pathogen, Erysiphe necator.</title>
        <authorList>
            <person name="Jones L."/>
            <person name="Riaz S."/>
            <person name="Morales-Cruz A."/>
            <person name="Amrine K.C."/>
            <person name="McGuire B."/>
            <person name="Gubler W.D."/>
            <person name="Walker M.A."/>
            <person name="Cantu D."/>
        </authorList>
    </citation>
    <scope>NUCLEOTIDE SEQUENCE [LARGE SCALE GENOMIC DNA]</scope>
    <source>
        <strain evidence="3">c</strain>
    </source>
</reference>
<feature type="region of interest" description="Disordered" evidence="1">
    <location>
        <begin position="1"/>
        <end position="51"/>
    </location>
</feature>
<feature type="compositionally biased region" description="Polar residues" evidence="1">
    <location>
        <begin position="92"/>
        <end position="103"/>
    </location>
</feature>
<protein>
    <submittedName>
        <fullName evidence="2">Putative ran-binding protein</fullName>
    </submittedName>
</protein>
<name>A0A0B1P8S6_UNCNE</name>
<evidence type="ECO:0000313" key="2">
    <source>
        <dbReference type="EMBL" id="KHJ33311.1"/>
    </source>
</evidence>
<feature type="compositionally biased region" description="Polar residues" evidence="1">
    <location>
        <begin position="267"/>
        <end position="286"/>
    </location>
</feature>
<feature type="compositionally biased region" description="Polar residues" evidence="1">
    <location>
        <begin position="524"/>
        <end position="570"/>
    </location>
</feature>
<dbReference type="HOGENOM" id="CLU_295637_0_0_1"/>
<feature type="compositionally biased region" description="Polar residues" evidence="1">
    <location>
        <begin position="504"/>
        <end position="517"/>
    </location>
</feature>
<accession>A0A0B1P8S6</accession>
<evidence type="ECO:0000313" key="3">
    <source>
        <dbReference type="Proteomes" id="UP000030854"/>
    </source>
</evidence>
<feature type="compositionally biased region" description="Polar residues" evidence="1">
    <location>
        <begin position="707"/>
        <end position="717"/>
    </location>
</feature>
<feature type="compositionally biased region" description="Polar residues" evidence="1">
    <location>
        <begin position="453"/>
        <end position="465"/>
    </location>
</feature>
<organism evidence="2 3">
    <name type="scientific">Uncinula necator</name>
    <name type="common">Grape powdery mildew</name>
    <dbReference type="NCBI Taxonomy" id="52586"/>
    <lineage>
        <taxon>Eukaryota</taxon>
        <taxon>Fungi</taxon>
        <taxon>Dikarya</taxon>
        <taxon>Ascomycota</taxon>
        <taxon>Pezizomycotina</taxon>
        <taxon>Leotiomycetes</taxon>
        <taxon>Erysiphales</taxon>
        <taxon>Erysiphaceae</taxon>
        <taxon>Erysiphe</taxon>
    </lineage>
</organism>
<evidence type="ECO:0000256" key="1">
    <source>
        <dbReference type="SAM" id="MobiDB-lite"/>
    </source>
</evidence>
<dbReference type="Proteomes" id="UP000030854">
    <property type="component" value="Unassembled WGS sequence"/>
</dbReference>
<comment type="caution">
    <text evidence="2">The sequence shown here is derived from an EMBL/GenBank/DDBJ whole genome shotgun (WGS) entry which is preliminary data.</text>
</comment>
<feature type="compositionally biased region" description="Basic and acidic residues" evidence="1">
    <location>
        <begin position="661"/>
        <end position="675"/>
    </location>
</feature>
<proteinExistence type="predicted"/>
<feature type="compositionally biased region" description="Low complexity" evidence="1">
    <location>
        <begin position="414"/>
        <end position="451"/>
    </location>
</feature>
<keyword evidence="3" id="KW-1185">Reference proteome</keyword>
<gene>
    <name evidence="2" type="ORF">EV44_g2583</name>
</gene>
<feature type="region of interest" description="Disordered" evidence="1">
    <location>
        <begin position="853"/>
        <end position="900"/>
    </location>
</feature>
<feature type="region of interest" description="Disordered" evidence="1">
    <location>
        <begin position="87"/>
        <end position="120"/>
    </location>
</feature>
<feature type="compositionally biased region" description="Basic and acidic residues" evidence="1">
    <location>
        <begin position="863"/>
        <end position="894"/>
    </location>
</feature>
<feature type="compositionally biased region" description="Low complexity" evidence="1">
    <location>
        <begin position="676"/>
        <end position="690"/>
    </location>
</feature>
<feature type="compositionally biased region" description="Low complexity" evidence="1">
    <location>
        <begin position="35"/>
        <end position="48"/>
    </location>
</feature>
<dbReference type="AlphaFoldDB" id="A0A0B1P8S6"/>
<dbReference type="EMBL" id="JNVN01001517">
    <property type="protein sequence ID" value="KHJ33311.1"/>
    <property type="molecule type" value="Genomic_DNA"/>
</dbReference>
<feature type="compositionally biased region" description="Basic residues" evidence="1">
    <location>
        <begin position="18"/>
        <end position="27"/>
    </location>
</feature>